<accession>A0A921Q8Z5</accession>
<evidence type="ECO:0000313" key="2">
    <source>
        <dbReference type="EMBL" id="KAG0517343.1"/>
    </source>
</evidence>
<proteinExistence type="predicted"/>
<organism evidence="2 3">
    <name type="scientific">Sorghum bicolor</name>
    <name type="common">Sorghum</name>
    <name type="synonym">Sorghum vulgare</name>
    <dbReference type="NCBI Taxonomy" id="4558"/>
    <lineage>
        <taxon>Eukaryota</taxon>
        <taxon>Viridiplantae</taxon>
        <taxon>Streptophyta</taxon>
        <taxon>Embryophyta</taxon>
        <taxon>Tracheophyta</taxon>
        <taxon>Spermatophyta</taxon>
        <taxon>Magnoliopsida</taxon>
        <taxon>Liliopsida</taxon>
        <taxon>Poales</taxon>
        <taxon>Poaceae</taxon>
        <taxon>PACMAD clade</taxon>
        <taxon>Panicoideae</taxon>
        <taxon>Andropogonodae</taxon>
        <taxon>Andropogoneae</taxon>
        <taxon>Sorghinae</taxon>
        <taxon>Sorghum</taxon>
    </lineage>
</organism>
<dbReference type="Proteomes" id="UP000807115">
    <property type="component" value="Chromosome 9"/>
</dbReference>
<dbReference type="EMBL" id="CM027688">
    <property type="protein sequence ID" value="KAG0517343.1"/>
    <property type="molecule type" value="Genomic_DNA"/>
</dbReference>
<evidence type="ECO:0000313" key="3">
    <source>
        <dbReference type="Proteomes" id="UP000807115"/>
    </source>
</evidence>
<feature type="region of interest" description="Disordered" evidence="1">
    <location>
        <begin position="38"/>
        <end position="75"/>
    </location>
</feature>
<sequence length="87" mass="9118">MSDNVPDTDYVEVHRTSTPCLSGEGCTCLLDTATCVHSNGSSLPSDTRSESSNHVNSGDSSEDRGSEDNATSDVKNQCPCSVVYTVG</sequence>
<protein>
    <submittedName>
        <fullName evidence="2">Uncharacterized protein</fullName>
    </submittedName>
</protein>
<evidence type="ECO:0000256" key="1">
    <source>
        <dbReference type="SAM" id="MobiDB-lite"/>
    </source>
</evidence>
<comment type="caution">
    <text evidence="2">The sequence shown here is derived from an EMBL/GenBank/DDBJ whole genome shotgun (WGS) entry which is preliminary data.</text>
</comment>
<reference evidence="2" key="2">
    <citation type="submission" date="2020-10" db="EMBL/GenBank/DDBJ databases">
        <authorList>
            <person name="Cooper E.A."/>
            <person name="Brenton Z.W."/>
            <person name="Flinn B.S."/>
            <person name="Jenkins J."/>
            <person name="Shu S."/>
            <person name="Flowers D."/>
            <person name="Luo F."/>
            <person name="Wang Y."/>
            <person name="Xia P."/>
            <person name="Barry K."/>
            <person name="Daum C."/>
            <person name="Lipzen A."/>
            <person name="Yoshinaga Y."/>
            <person name="Schmutz J."/>
            <person name="Saski C."/>
            <person name="Vermerris W."/>
            <person name="Kresovich S."/>
        </authorList>
    </citation>
    <scope>NUCLEOTIDE SEQUENCE</scope>
</reference>
<dbReference type="AlphaFoldDB" id="A0A921Q8Z5"/>
<feature type="compositionally biased region" description="Polar residues" evidence="1">
    <location>
        <begin position="38"/>
        <end position="56"/>
    </location>
</feature>
<gene>
    <name evidence="2" type="ORF">BDA96_09G081100</name>
</gene>
<name>A0A921Q8Z5_SORBI</name>
<reference evidence="2" key="1">
    <citation type="journal article" date="2019" name="BMC Genomics">
        <title>A new reference genome for Sorghum bicolor reveals high levels of sequence similarity between sweet and grain genotypes: implications for the genetics of sugar metabolism.</title>
        <authorList>
            <person name="Cooper E.A."/>
            <person name="Brenton Z.W."/>
            <person name="Flinn B.S."/>
            <person name="Jenkins J."/>
            <person name="Shu S."/>
            <person name="Flowers D."/>
            <person name="Luo F."/>
            <person name="Wang Y."/>
            <person name="Xia P."/>
            <person name="Barry K."/>
            <person name="Daum C."/>
            <person name="Lipzen A."/>
            <person name="Yoshinaga Y."/>
            <person name="Schmutz J."/>
            <person name="Saski C."/>
            <person name="Vermerris W."/>
            <person name="Kresovich S."/>
        </authorList>
    </citation>
    <scope>NUCLEOTIDE SEQUENCE</scope>
</reference>